<dbReference type="OrthoDB" id="6310906at2759"/>
<dbReference type="Proteomes" id="UP000683360">
    <property type="component" value="Unassembled WGS sequence"/>
</dbReference>
<reference evidence="1" key="1">
    <citation type="submission" date="2021-03" db="EMBL/GenBank/DDBJ databases">
        <authorList>
            <person name="Bekaert M."/>
        </authorList>
    </citation>
    <scope>NUCLEOTIDE SEQUENCE</scope>
</reference>
<protein>
    <submittedName>
        <fullName evidence="1">Uncharacterized protein</fullName>
    </submittedName>
</protein>
<proteinExistence type="predicted"/>
<dbReference type="AlphaFoldDB" id="A0A8S3V0X6"/>
<evidence type="ECO:0000313" key="2">
    <source>
        <dbReference type="Proteomes" id="UP000683360"/>
    </source>
</evidence>
<comment type="caution">
    <text evidence="1">The sequence shown here is derived from an EMBL/GenBank/DDBJ whole genome shotgun (WGS) entry which is preliminary data.</text>
</comment>
<dbReference type="EMBL" id="CAJPWZ010003073">
    <property type="protein sequence ID" value="CAG2250989.1"/>
    <property type="molecule type" value="Genomic_DNA"/>
</dbReference>
<name>A0A8S3V0X6_MYTED</name>
<organism evidence="1 2">
    <name type="scientific">Mytilus edulis</name>
    <name type="common">Blue mussel</name>
    <dbReference type="NCBI Taxonomy" id="6550"/>
    <lineage>
        <taxon>Eukaryota</taxon>
        <taxon>Metazoa</taxon>
        <taxon>Spiralia</taxon>
        <taxon>Lophotrochozoa</taxon>
        <taxon>Mollusca</taxon>
        <taxon>Bivalvia</taxon>
        <taxon>Autobranchia</taxon>
        <taxon>Pteriomorphia</taxon>
        <taxon>Mytilida</taxon>
        <taxon>Mytiloidea</taxon>
        <taxon>Mytilidae</taxon>
        <taxon>Mytilinae</taxon>
        <taxon>Mytilus</taxon>
    </lineage>
</organism>
<keyword evidence="2" id="KW-1185">Reference proteome</keyword>
<sequence>MPTLTGILCDLSASMYANAGGQIEKEGGIGRGANCRDGSFDVLATIEQFQDSENTTQDLTHHAVVEQILDILEIGGARFIRKWAKADIVVRSTSFEFASVCLKKLKSNRTFLCTFVNECLPSSCRNWDGWVFNEYTQDWYSSGASSIIPAKERDIKDVVVKAKNILLKKVGSVFTIQNASKIVHGCVGQTKLTDDRLKDLMKIVELFIYGGTPLCTSLREASEIFNKSDFLDADVTIVSCFINQTTNIESRKLYSNLDLRWSVGASFLFNLSSQIPTERLPRTVFVKRGWEVDISNNQTKLFLQVNDPENIHDACDLARNVVCCQDALSDILVSVSLDIYINQNNSELKAQMQDEDSCYANASATVVHLSMKRILGRDGGYPSFHELRKDIIKNMENKKTNTLRVLKNMPHISPPMLQSWN</sequence>
<accession>A0A8S3V0X6</accession>
<evidence type="ECO:0000313" key="1">
    <source>
        <dbReference type="EMBL" id="CAG2250989.1"/>
    </source>
</evidence>
<gene>
    <name evidence="1" type="ORF">MEDL_62748</name>
</gene>